<evidence type="ECO:0000256" key="1">
    <source>
        <dbReference type="SAM" id="MobiDB-lite"/>
    </source>
</evidence>
<evidence type="ECO:0000313" key="3">
    <source>
        <dbReference type="Proteomes" id="UP000034164"/>
    </source>
</evidence>
<reference evidence="3" key="1">
    <citation type="journal article" date="2015" name="PLoS Genet.">
        <title>The dynamic genome and transcriptome of the human fungal pathogen Blastomyces and close relative Emmonsia.</title>
        <authorList>
            <person name="Munoz J.F."/>
            <person name="Gauthier G.M."/>
            <person name="Desjardins C.A."/>
            <person name="Gallo J.E."/>
            <person name="Holder J."/>
            <person name="Sullivan T.D."/>
            <person name="Marty A.J."/>
            <person name="Carmen J.C."/>
            <person name="Chen Z."/>
            <person name="Ding L."/>
            <person name="Gujja S."/>
            <person name="Magrini V."/>
            <person name="Misas E."/>
            <person name="Mitreva M."/>
            <person name="Priest M."/>
            <person name="Saif S."/>
            <person name="Whiston E.A."/>
            <person name="Young S."/>
            <person name="Zeng Q."/>
            <person name="Goldman W.E."/>
            <person name="Mardis E.R."/>
            <person name="Taylor J.W."/>
            <person name="McEwen J.G."/>
            <person name="Clay O.K."/>
            <person name="Klein B.S."/>
            <person name="Cuomo C.A."/>
        </authorList>
    </citation>
    <scope>NUCLEOTIDE SEQUENCE [LARGE SCALE GENOMIC DNA]</scope>
    <source>
        <strain evidence="3">UAMH 3008</strain>
    </source>
</reference>
<proteinExistence type="predicted"/>
<dbReference type="Proteomes" id="UP000034164">
    <property type="component" value="Unassembled WGS sequence"/>
</dbReference>
<dbReference type="VEuPathDB" id="FungiDB:EMCG_03540"/>
<dbReference type="OrthoDB" id="4187259at2759"/>
<evidence type="ECO:0000313" key="2">
    <source>
        <dbReference type="EMBL" id="KKZ61983.1"/>
    </source>
</evidence>
<comment type="caution">
    <text evidence="2">The sequence shown here is derived from an EMBL/GenBank/DDBJ whole genome shotgun (WGS) entry which is preliminary data.</text>
</comment>
<accession>A0A0G2HVA0</accession>
<name>A0A0G2HVA0_9EURO</name>
<gene>
    <name evidence="2" type="ORF">EMCG_03540</name>
</gene>
<organism evidence="2 3">
    <name type="scientific">[Emmonsia] crescens</name>
    <dbReference type="NCBI Taxonomy" id="73230"/>
    <lineage>
        <taxon>Eukaryota</taxon>
        <taxon>Fungi</taxon>
        <taxon>Dikarya</taxon>
        <taxon>Ascomycota</taxon>
        <taxon>Pezizomycotina</taxon>
        <taxon>Eurotiomycetes</taxon>
        <taxon>Eurotiomycetidae</taxon>
        <taxon>Onygenales</taxon>
        <taxon>Ajellomycetaceae</taxon>
        <taxon>Emergomyces</taxon>
    </lineage>
</organism>
<dbReference type="EMBL" id="LCZI01001196">
    <property type="protein sequence ID" value="KKZ61983.1"/>
    <property type="molecule type" value="Genomic_DNA"/>
</dbReference>
<feature type="region of interest" description="Disordered" evidence="1">
    <location>
        <begin position="75"/>
        <end position="103"/>
    </location>
</feature>
<dbReference type="AlphaFoldDB" id="A0A0G2HVA0"/>
<feature type="compositionally biased region" description="Basic and acidic residues" evidence="1">
    <location>
        <begin position="75"/>
        <end position="85"/>
    </location>
</feature>
<protein>
    <submittedName>
        <fullName evidence="2">Uncharacterized protein</fullName>
    </submittedName>
</protein>
<sequence length="103" mass="11661">MRVIRISKLPFINLNHITMSLVIRRFITYVGKVKLGDIKQASIQGKELHKSHKDPTDSLDVISIKFFDEDGNRVGTGHVHEDGTAKFRYKQKPPAEVPSSGFE</sequence>